<dbReference type="InterPro" id="IPR015365">
    <property type="entry name" value="Elong-fact-P_C"/>
</dbReference>
<evidence type="ECO:0000256" key="6">
    <source>
        <dbReference type="ARBA" id="ARBA00022917"/>
    </source>
</evidence>
<name>A0ABM7V8R2_9PROT</name>
<dbReference type="SMART" id="SM01185">
    <property type="entry name" value="EFP"/>
    <property type="match status" value="1"/>
</dbReference>
<keyword evidence="4 7" id="KW-0963">Cytoplasm</keyword>
<dbReference type="InterPro" id="IPR013852">
    <property type="entry name" value="Transl_elong_P/YeiP_CS"/>
</dbReference>
<evidence type="ECO:0000259" key="10">
    <source>
        <dbReference type="SMART" id="SM00841"/>
    </source>
</evidence>
<comment type="subcellular location">
    <subcellularLocation>
        <location evidence="1 7">Cytoplasm</location>
    </subcellularLocation>
</comment>
<dbReference type="SMART" id="SM00841">
    <property type="entry name" value="Elong-fact-P_C"/>
    <property type="match status" value="1"/>
</dbReference>
<dbReference type="InterPro" id="IPR020599">
    <property type="entry name" value="Transl_elong_fac_P/YeiP"/>
</dbReference>
<sequence length="194" mass="21422">MIETPMKKIRGNQVRPGNVILLDGKLFVVTKAQHTQPGKGGAYMQVELKGVKDGLKRRDRFQSSAEIEQAFIEEVTLQFLYMDQGKVVLMNKETFDQVSIDVDCLSASSDFLKDDMEVVVGFYDGEAISASLPSQVVLEVTQADPVTKGQTAASSYKPAQLENGMRVMVPPHIVEGDKVVVSTAECEYLERFKG</sequence>
<comment type="similarity">
    <text evidence="3 7 9">Belongs to the elongation factor P family.</text>
</comment>
<accession>A0ABM7V8R2</accession>
<evidence type="ECO:0000259" key="11">
    <source>
        <dbReference type="SMART" id="SM01185"/>
    </source>
</evidence>
<feature type="domain" description="Translation elongation factor P/YeiP central" evidence="11">
    <location>
        <begin position="74"/>
        <end position="128"/>
    </location>
</feature>
<dbReference type="SUPFAM" id="SSF50249">
    <property type="entry name" value="Nucleic acid-binding proteins"/>
    <property type="match status" value="2"/>
</dbReference>
<gene>
    <name evidence="7 12" type="primary">efp</name>
    <name evidence="12" type="ORF">HYD_3190</name>
</gene>
<dbReference type="Pfam" id="PF01132">
    <property type="entry name" value="EFP"/>
    <property type="match status" value="1"/>
</dbReference>
<evidence type="ECO:0000256" key="8">
    <source>
        <dbReference type="NCBIfam" id="TIGR00038"/>
    </source>
</evidence>
<dbReference type="InterPro" id="IPR008991">
    <property type="entry name" value="Translation_prot_SH3-like_sf"/>
</dbReference>
<evidence type="ECO:0000256" key="3">
    <source>
        <dbReference type="ARBA" id="ARBA00009479"/>
    </source>
</evidence>
<dbReference type="NCBIfam" id="TIGR00038">
    <property type="entry name" value="efp"/>
    <property type="match status" value="1"/>
</dbReference>
<evidence type="ECO:0000313" key="12">
    <source>
        <dbReference type="EMBL" id="BDB96186.1"/>
    </source>
</evidence>
<dbReference type="NCBIfam" id="NF001810">
    <property type="entry name" value="PRK00529.1"/>
    <property type="match status" value="1"/>
</dbReference>
<reference evidence="12" key="1">
    <citation type="submission" date="2021-10" db="EMBL/GenBank/DDBJ databases">
        <title>Genome Sequence of The Candidatus Hydrogeosomobacter endosymbioticus, an Intracellular Bacterial Symbiont of the Anaerobic Ciliate GW7.</title>
        <authorList>
            <person name="Shiohama Y."/>
            <person name="Shinzato N."/>
        </authorList>
    </citation>
    <scope>NUCLEOTIDE SEQUENCE [LARGE SCALE GENOMIC DNA]</scope>
    <source>
        <strain evidence="12">200920</strain>
    </source>
</reference>
<dbReference type="PROSITE" id="PS01275">
    <property type="entry name" value="EFP"/>
    <property type="match status" value="1"/>
</dbReference>
<dbReference type="CDD" id="cd04470">
    <property type="entry name" value="S1_EF-P_repeat_1"/>
    <property type="match status" value="1"/>
</dbReference>
<keyword evidence="5 7" id="KW-0251">Elongation factor</keyword>
<comment type="pathway">
    <text evidence="2 7">Protein biosynthesis; polypeptide chain elongation.</text>
</comment>
<comment type="function">
    <text evidence="7">Involved in peptide bond synthesis. Stimulates efficient translation and peptide-bond synthesis on native or reconstituted 70S ribosomes in vitro. Probably functions indirectly by altering the affinity of the ribosome for aminoacyl-tRNA, thus increasing their reactivity as acceptors for peptidyl transferase.</text>
</comment>
<dbReference type="HAMAP" id="MF_00141">
    <property type="entry name" value="EF_P"/>
    <property type="match status" value="1"/>
</dbReference>
<dbReference type="SUPFAM" id="SSF50104">
    <property type="entry name" value="Translation proteins SH3-like domain"/>
    <property type="match status" value="1"/>
</dbReference>
<protein>
    <recommendedName>
        <fullName evidence="7 8">Elongation factor P</fullName>
        <shortName evidence="7">EF-P</shortName>
    </recommendedName>
</protein>
<evidence type="ECO:0000256" key="1">
    <source>
        <dbReference type="ARBA" id="ARBA00004496"/>
    </source>
</evidence>
<dbReference type="Gene3D" id="2.30.30.30">
    <property type="match status" value="1"/>
</dbReference>
<evidence type="ECO:0000256" key="4">
    <source>
        <dbReference type="ARBA" id="ARBA00022490"/>
    </source>
</evidence>
<proteinExistence type="inferred from homology"/>
<keyword evidence="13" id="KW-1185">Reference proteome</keyword>
<dbReference type="GO" id="GO:0003746">
    <property type="term" value="F:translation elongation factor activity"/>
    <property type="evidence" value="ECO:0007669"/>
    <property type="project" value="UniProtKB-KW"/>
</dbReference>
<evidence type="ECO:0000256" key="5">
    <source>
        <dbReference type="ARBA" id="ARBA00022768"/>
    </source>
</evidence>
<evidence type="ECO:0000256" key="7">
    <source>
        <dbReference type="HAMAP-Rule" id="MF_00141"/>
    </source>
</evidence>
<evidence type="ECO:0000256" key="9">
    <source>
        <dbReference type="RuleBase" id="RU004389"/>
    </source>
</evidence>
<dbReference type="InterPro" id="IPR014722">
    <property type="entry name" value="Rib_uL2_dom2"/>
</dbReference>
<dbReference type="InterPro" id="IPR001059">
    <property type="entry name" value="Transl_elong_P/YeiP_cen"/>
</dbReference>
<dbReference type="InterPro" id="IPR012340">
    <property type="entry name" value="NA-bd_OB-fold"/>
</dbReference>
<dbReference type="Pfam" id="PF09285">
    <property type="entry name" value="Elong-fact-P_C"/>
    <property type="match status" value="1"/>
</dbReference>
<evidence type="ECO:0000313" key="13">
    <source>
        <dbReference type="Proteomes" id="UP001320209"/>
    </source>
</evidence>
<organism evidence="12 13">
    <name type="scientific">Candidatus Hydrogenosomobacter endosymbioticus</name>
    <dbReference type="NCBI Taxonomy" id="2558174"/>
    <lineage>
        <taxon>Bacteria</taxon>
        <taxon>Pseudomonadati</taxon>
        <taxon>Pseudomonadota</taxon>
        <taxon>Alphaproteobacteria</taxon>
        <taxon>Holosporales</taxon>
        <taxon>Holosporaceae</taxon>
        <taxon>Candidatus Hydrogenosomobacter</taxon>
    </lineage>
</organism>
<dbReference type="CDD" id="cd05794">
    <property type="entry name" value="S1_EF-P_repeat_2"/>
    <property type="match status" value="1"/>
</dbReference>
<dbReference type="PANTHER" id="PTHR30053">
    <property type="entry name" value="ELONGATION FACTOR P"/>
    <property type="match status" value="1"/>
</dbReference>
<dbReference type="Gene3D" id="2.40.50.140">
    <property type="entry name" value="Nucleic acid-binding proteins"/>
    <property type="match status" value="2"/>
</dbReference>
<dbReference type="InterPro" id="IPR011768">
    <property type="entry name" value="Transl_elongation_fac_P"/>
</dbReference>
<dbReference type="PANTHER" id="PTHR30053:SF14">
    <property type="entry name" value="TRANSLATION ELONGATION FACTOR KOW-LIKE DOMAIN-CONTAINING PROTEIN"/>
    <property type="match status" value="1"/>
</dbReference>
<dbReference type="Pfam" id="PF08207">
    <property type="entry name" value="EFP_N"/>
    <property type="match status" value="1"/>
</dbReference>
<feature type="domain" description="Elongation factor P C-terminal" evidence="10">
    <location>
        <begin position="136"/>
        <end position="191"/>
    </location>
</feature>
<dbReference type="EMBL" id="AP025225">
    <property type="protein sequence ID" value="BDB96186.1"/>
    <property type="molecule type" value="Genomic_DNA"/>
</dbReference>
<dbReference type="InterPro" id="IPR013185">
    <property type="entry name" value="Transl_elong_KOW-like"/>
</dbReference>
<dbReference type="PIRSF" id="PIRSF005901">
    <property type="entry name" value="EF-P"/>
    <property type="match status" value="1"/>
</dbReference>
<keyword evidence="6 7" id="KW-0648">Protein biosynthesis</keyword>
<evidence type="ECO:0000256" key="2">
    <source>
        <dbReference type="ARBA" id="ARBA00004815"/>
    </source>
</evidence>
<dbReference type="Proteomes" id="UP001320209">
    <property type="component" value="Chromosome"/>
</dbReference>